<evidence type="ECO:0000259" key="10">
    <source>
        <dbReference type="Pfam" id="PF02878"/>
    </source>
</evidence>
<comment type="cofactor">
    <cofactor evidence="6">
        <name>Mg(2+)</name>
        <dbReference type="ChEBI" id="CHEBI:18420"/>
    </cofactor>
    <text evidence="6">Binds 1 Mg(2+) ion per subunit.</text>
</comment>
<dbReference type="Pfam" id="PF02879">
    <property type="entry name" value="PGM_PMM_II"/>
    <property type="match status" value="1"/>
</dbReference>
<dbReference type="Gene3D" id="3.40.120.10">
    <property type="entry name" value="Alpha-D-Glucose-1,6-Bisphosphate, subunit A, domain 3"/>
    <property type="match status" value="3"/>
</dbReference>
<dbReference type="NCBIfam" id="NF008139">
    <property type="entry name" value="PRK10887.1"/>
    <property type="match status" value="1"/>
</dbReference>
<dbReference type="InterPro" id="IPR006352">
    <property type="entry name" value="GlmM_bact"/>
</dbReference>
<reference evidence="13 14" key="1">
    <citation type="journal article" date="2024" name="Chem. Sci.">
        <title>Discovery of megapolipeptins by genome mining of a Burkholderiales bacteria collection.</title>
        <authorList>
            <person name="Paulo B.S."/>
            <person name="Recchia M.J.J."/>
            <person name="Lee S."/>
            <person name="Fergusson C.H."/>
            <person name="Romanowski S.B."/>
            <person name="Hernandez A."/>
            <person name="Krull N."/>
            <person name="Liu D.Y."/>
            <person name="Cavanagh H."/>
            <person name="Bos A."/>
            <person name="Gray C.A."/>
            <person name="Murphy B.T."/>
            <person name="Linington R.G."/>
            <person name="Eustaquio A.S."/>
        </authorList>
    </citation>
    <scope>NUCLEOTIDE SEQUENCE [LARGE SCALE GENOMIC DNA]</scope>
    <source>
        <strain evidence="13 14">RL16-012-BIC-B</strain>
    </source>
</reference>
<evidence type="ECO:0000259" key="11">
    <source>
        <dbReference type="Pfam" id="PF02879"/>
    </source>
</evidence>
<dbReference type="PROSITE" id="PS00710">
    <property type="entry name" value="PGM_PMM"/>
    <property type="match status" value="1"/>
</dbReference>
<protein>
    <recommendedName>
        <fullName evidence="6 8">Phosphoglucosamine mutase</fullName>
        <ecNumber evidence="6 8">5.4.2.10</ecNumber>
    </recommendedName>
</protein>
<dbReference type="InterPro" id="IPR050060">
    <property type="entry name" value="Phosphoglucosamine_mutase"/>
</dbReference>
<dbReference type="Proteomes" id="UP001629249">
    <property type="component" value="Unassembled WGS sequence"/>
</dbReference>
<dbReference type="SUPFAM" id="SSF53738">
    <property type="entry name" value="Phosphoglucomutase, first 3 domains"/>
    <property type="match status" value="3"/>
</dbReference>
<dbReference type="RefSeq" id="WP_153134915.1">
    <property type="nucleotide sequence ID" value="NZ_JAQQFH010000001.1"/>
</dbReference>
<dbReference type="InterPro" id="IPR005841">
    <property type="entry name" value="Alpha-D-phosphohexomutase_SF"/>
</dbReference>
<dbReference type="Pfam" id="PF00408">
    <property type="entry name" value="PGM_PMM_IV"/>
    <property type="match status" value="1"/>
</dbReference>
<dbReference type="PANTHER" id="PTHR42946:SF1">
    <property type="entry name" value="PHOSPHOGLUCOMUTASE (ALPHA-D-GLUCOSE-1,6-BISPHOSPHATE-DEPENDENT)"/>
    <property type="match status" value="1"/>
</dbReference>
<keyword evidence="5 6" id="KW-0413">Isomerase</keyword>
<dbReference type="SUPFAM" id="SSF55957">
    <property type="entry name" value="Phosphoglucomutase, C-terminal domain"/>
    <property type="match status" value="1"/>
</dbReference>
<dbReference type="InterPro" id="IPR005846">
    <property type="entry name" value="A-D-PHexomutase_a/b/a-III"/>
</dbReference>
<dbReference type="Pfam" id="PF02878">
    <property type="entry name" value="PGM_PMM_I"/>
    <property type="match status" value="1"/>
</dbReference>
<evidence type="ECO:0000313" key="13">
    <source>
        <dbReference type="EMBL" id="MFL9881536.1"/>
    </source>
</evidence>
<feature type="binding site" evidence="6">
    <location>
        <position position="249"/>
    </location>
    <ligand>
        <name>Mg(2+)</name>
        <dbReference type="ChEBI" id="CHEBI:18420"/>
    </ligand>
</feature>
<dbReference type="InterPro" id="IPR016066">
    <property type="entry name" value="A-D-PHexomutase_CS"/>
</dbReference>
<gene>
    <name evidence="6 13" type="primary">glmM</name>
    <name evidence="13" type="ORF">PQR66_00725</name>
</gene>
<name>A0ABW8ZH97_9BURK</name>
<sequence>MARRYFGTDGIRGKVGEGPITPEFVLRLGYAAGKVLAGADRWAKTGTRPTVLIGKDTRVSGYMLEAALEAGFSAAGVDVMLAGPMPTPGIAYLTRALRLAAGVVISASHNPYYDNGIKFFSADGNKLPDEVELQIEEQLDLPLACAASEQLGKARRLDDAAGRYIEFCKSTFPAAFDLRGMKLVVDCAHGAAYDVAPHVFHELGADVIPIGVAPNGFNINDGVGATAPDALVRAVRANHADLGIALDGDADRLQVVDSAGRLYNGDELLYVLVKDRMATDGKVEGAVGTLMTNMAVEVALQESGVKFVRAAVGDRYVLEQLREHGWQLGAEGSGHILSLDRHSTGDGIVSALLVLAAMKRSDKTLSELLRGVTLFPQKLINVRMQPGADWKGSAAIRGAISKAEDALNGRGRVLIRASGTEPVLRVMVEAENVNDAVRHAETIADAVKQATA</sequence>
<accession>A0ABW8ZH97</accession>
<dbReference type="InterPro" id="IPR016055">
    <property type="entry name" value="A-D-PHexomutase_a/b/a-I/II/III"/>
</dbReference>
<feature type="domain" description="Alpha-D-phosphohexomutase C-terminal" evidence="9">
    <location>
        <begin position="379"/>
        <end position="445"/>
    </location>
</feature>
<feature type="modified residue" description="Phosphoserine" evidence="6">
    <location>
        <position position="108"/>
    </location>
</feature>
<comment type="similarity">
    <text evidence="1 6 7">Belongs to the phosphohexose mutase family.</text>
</comment>
<evidence type="ECO:0000256" key="1">
    <source>
        <dbReference type="ARBA" id="ARBA00010231"/>
    </source>
</evidence>
<dbReference type="InterPro" id="IPR036900">
    <property type="entry name" value="A-D-PHexomutase_C_sf"/>
</dbReference>
<keyword evidence="3 6" id="KW-0479">Metal-binding</keyword>
<evidence type="ECO:0000256" key="4">
    <source>
        <dbReference type="ARBA" id="ARBA00022842"/>
    </source>
</evidence>
<keyword evidence="4 6" id="KW-0460">Magnesium</keyword>
<dbReference type="GO" id="GO:0008966">
    <property type="term" value="F:phosphoglucosamine mutase activity"/>
    <property type="evidence" value="ECO:0007669"/>
    <property type="project" value="UniProtKB-EC"/>
</dbReference>
<feature type="binding site" evidence="6">
    <location>
        <position position="251"/>
    </location>
    <ligand>
        <name>Mg(2+)</name>
        <dbReference type="ChEBI" id="CHEBI:18420"/>
    </ligand>
</feature>
<dbReference type="PRINTS" id="PR00509">
    <property type="entry name" value="PGMPMM"/>
</dbReference>
<dbReference type="Pfam" id="PF02880">
    <property type="entry name" value="PGM_PMM_III"/>
    <property type="match status" value="1"/>
</dbReference>
<dbReference type="InterPro" id="IPR005843">
    <property type="entry name" value="A-D-PHexomutase_C"/>
</dbReference>
<evidence type="ECO:0000256" key="6">
    <source>
        <dbReference type="HAMAP-Rule" id="MF_01554"/>
    </source>
</evidence>
<evidence type="ECO:0000259" key="9">
    <source>
        <dbReference type="Pfam" id="PF00408"/>
    </source>
</evidence>
<dbReference type="InterPro" id="IPR005845">
    <property type="entry name" value="A-D-PHexomutase_a/b/a-II"/>
</dbReference>
<keyword evidence="14" id="KW-1185">Reference proteome</keyword>
<comment type="catalytic activity">
    <reaction evidence="6 8">
        <text>alpha-D-glucosamine 1-phosphate = D-glucosamine 6-phosphate</text>
        <dbReference type="Rhea" id="RHEA:23424"/>
        <dbReference type="ChEBI" id="CHEBI:58516"/>
        <dbReference type="ChEBI" id="CHEBI:58725"/>
        <dbReference type="EC" id="5.4.2.10"/>
    </reaction>
</comment>
<organism evidence="13 14">
    <name type="scientific">Paraburkholderia agricolaris</name>
    <dbReference type="NCBI Taxonomy" id="2152888"/>
    <lineage>
        <taxon>Bacteria</taxon>
        <taxon>Pseudomonadati</taxon>
        <taxon>Pseudomonadota</taxon>
        <taxon>Betaproteobacteria</taxon>
        <taxon>Burkholderiales</taxon>
        <taxon>Burkholderiaceae</taxon>
        <taxon>Paraburkholderia</taxon>
    </lineage>
</organism>
<feature type="active site" description="Phosphoserine intermediate" evidence="6">
    <location>
        <position position="108"/>
    </location>
</feature>
<evidence type="ECO:0000256" key="8">
    <source>
        <dbReference type="RuleBase" id="RU004327"/>
    </source>
</evidence>
<dbReference type="InterPro" id="IPR005844">
    <property type="entry name" value="A-D-PHexomutase_a/b/a-I"/>
</dbReference>
<feature type="binding site" description="via phosphate group" evidence="6">
    <location>
        <position position="108"/>
    </location>
    <ligand>
        <name>Mg(2+)</name>
        <dbReference type="ChEBI" id="CHEBI:18420"/>
    </ligand>
</feature>
<feature type="domain" description="Alpha-D-phosphohexomutase alpha/beta/alpha" evidence="11">
    <location>
        <begin position="163"/>
        <end position="260"/>
    </location>
</feature>
<proteinExistence type="inferred from homology"/>
<dbReference type="Gene3D" id="3.30.310.50">
    <property type="entry name" value="Alpha-D-phosphohexomutase, C-terminal domain"/>
    <property type="match status" value="1"/>
</dbReference>
<dbReference type="CDD" id="cd05802">
    <property type="entry name" value="GlmM"/>
    <property type="match status" value="1"/>
</dbReference>
<evidence type="ECO:0000256" key="3">
    <source>
        <dbReference type="ARBA" id="ARBA00022723"/>
    </source>
</evidence>
<evidence type="ECO:0000256" key="2">
    <source>
        <dbReference type="ARBA" id="ARBA00022553"/>
    </source>
</evidence>
<evidence type="ECO:0000259" key="12">
    <source>
        <dbReference type="Pfam" id="PF02880"/>
    </source>
</evidence>
<evidence type="ECO:0000256" key="7">
    <source>
        <dbReference type="RuleBase" id="RU004326"/>
    </source>
</evidence>
<comment type="PTM">
    <text evidence="6">Activated by phosphorylation.</text>
</comment>
<feature type="domain" description="Alpha-D-phosphohexomutase alpha/beta/alpha" evidence="12">
    <location>
        <begin position="264"/>
        <end position="370"/>
    </location>
</feature>
<keyword evidence="2 6" id="KW-0597">Phosphoprotein</keyword>
<dbReference type="EC" id="5.4.2.10" evidence="6 8"/>
<dbReference type="PANTHER" id="PTHR42946">
    <property type="entry name" value="PHOSPHOHEXOSE MUTASE"/>
    <property type="match status" value="1"/>
</dbReference>
<dbReference type="HAMAP" id="MF_01554_B">
    <property type="entry name" value="GlmM_B"/>
    <property type="match status" value="1"/>
</dbReference>
<comment type="function">
    <text evidence="6 8">Catalyzes the conversion of glucosamine-6-phosphate to glucosamine-1-phosphate.</text>
</comment>
<evidence type="ECO:0000313" key="14">
    <source>
        <dbReference type="Proteomes" id="UP001629249"/>
    </source>
</evidence>
<comment type="caution">
    <text evidence="13">The sequence shown here is derived from an EMBL/GenBank/DDBJ whole genome shotgun (WGS) entry which is preliminary data.</text>
</comment>
<feature type="domain" description="Alpha-D-phosphohexomutase alpha/beta/alpha" evidence="10">
    <location>
        <begin position="3"/>
        <end position="139"/>
    </location>
</feature>
<evidence type="ECO:0000256" key="5">
    <source>
        <dbReference type="ARBA" id="ARBA00023235"/>
    </source>
</evidence>
<feature type="binding site" evidence="6">
    <location>
        <position position="247"/>
    </location>
    <ligand>
        <name>Mg(2+)</name>
        <dbReference type="ChEBI" id="CHEBI:18420"/>
    </ligand>
</feature>
<dbReference type="NCBIfam" id="TIGR01455">
    <property type="entry name" value="glmM"/>
    <property type="match status" value="1"/>
</dbReference>
<dbReference type="EMBL" id="JAQQFN010000001">
    <property type="protein sequence ID" value="MFL9881536.1"/>
    <property type="molecule type" value="Genomic_DNA"/>
</dbReference>